<reference evidence="1 2" key="1">
    <citation type="submission" date="2020-03" db="EMBL/GenBank/DDBJ databases">
        <title>Leucobacter sp. nov., isolated from beetles.</title>
        <authorList>
            <person name="Hyun D.-W."/>
            <person name="Bae J.-W."/>
        </authorList>
    </citation>
    <scope>NUCLEOTIDE SEQUENCE [LARGE SCALE GENOMIC DNA]</scope>
    <source>
        <strain evidence="1 2">HDW9C</strain>
    </source>
</reference>
<dbReference type="EMBL" id="CP049863">
    <property type="protein sequence ID" value="QIK64538.1"/>
    <property type="molecule type" value="Genomic_DNA"/>
</dbReference>
<evidence type="ECO:0000313" key="1">
    <source>
        <dbReference type="EMBL" id="QIK64538.1"/>
    </source>
</evidence>
<keyword evidence="2" id="KW-1185">Reference proteome</keyword>
<dbReference type="Proteomes" id="UP000502677">
    <property type="component" value="Chromosome"/>
</dbReference>
<dbReference type="RefSeq" id="WP_166292870.1">
    <property type="nucleotide sequence ID" value="NZ_CP049863.1"/>
</dbReference>
<proteinExistence type="predicted"/>
<sequence length="137" mass="15227">MGGAVLMGAASERDQAVTLNLADAVTKELFEAILEKFDLDHGNAEFGEGDYVTVEAPNHATCMVDIAHCKSVRDLVEAMAGEIVDFDSDEEFTNCWSAEFAEHNGFTPLSFIRGLEEDARHFRRASREMKKLLKWGI</sequence>
<evidence type="ECO:0000313" key="2">
    <source>
        <dbReference type="Proteomes" id="UP000502677"/>
    </source>
</evidence>
<dbReference type="KEGG" id="lvi:G7068_15945"/>
<gene>
    <name evidence="1" type="ORF">G7068_15945</name>
</gene>
<dbReference type="AlphaFoldDB" id="A0A6G7XJI5"/>
<protein>
    <submittedName>
        <fullName evidence="1">Uncharacterized protein</fullName>
    </submittedName>
</protein>
<name>A0A6G7XJI5_9MICO</name>
<accession>A0A6G7XJI5</accession>
<organism evidence="1 2">
    <name type="scientific">Leucobacter viscericola</name>
    <dbReference type="NCBI Taxonomy" id="2714935"/>
    <lineage>
        <taxon>Bacteria</taxon>
        <taxon>Bacillati</taxon>
        <taxon>Actinomycetota</taxon>
        <taxon>Actinomycetes</taxon>
        <taxon>Micrococcales</taxon>
        <taxon>Microbacteriaceae</taxon>
        <taxon>Leucobacter</taxon>
    </lineage>
</organism>